<keyword evidence="5" id="KW-0029">Amino-acid transport</keyword>
<feature type="transmembrane region" description="Helical" evidence="9">
    <location>
        <begin position="258"/>
        <end position="275"/>
    </location>
</feature>
<evidence type="ECO:0000256" key="6">
    <source>
        <dbReference type="ARBA" id="ARBA00022989"/>
    </source>
</evidence>
<dbReference type="EMBL" id="AFNH02000762">
    <property type="protein sequence ID" value="EZG56714.1"/>
    <property type="molecule type" value="Genomic_DNA"/>
</dbReference>
<dbReference type="SUPFAM" id="SSF103473">
    <property type="entry name" value="MFS general substrate transporter"/>
    <property type="match status" value="1"/>
</dbReference>
<sequence>MINLFLNGGIRSWMCSDALDLTTIDGVPYCLEQKDNIKSLYSIMSGCELVGSMVAGLLMDYIGPQITAGFGIAMQVLAIVLYIMDSADTPTLAAGMVIGGLAINCVANPSFVLSWDFPNNASLCASLTIAAQSLASGVLPVLGAVWGMTNMSFAGIWLSYMICIIPVGLLYIAALPSSTTKAMDEDPPKPSRIDVRAEEDVELISPSPAPNNENTQPSRRRSSNAIDAFQKADSVEDALNQMGEECHEALQAIISPEYIVLNLINLGALVMVAFFNLNTDDLLGPKAARFVATWMPLQAVYALLWGAICDVTTTPPIMLLHFAAYALIYLLTLVTSPVVQYLTANLFLMFLPFTYAMKYTQMIATWPSHIHGVLFGVCGAVSGSMAGILTLMSKMGHPTSLARILPFVSIAHFLPVAWLWMRSAKAAKVA</sequence>
<feature type="transmembrane region" description="Helical" evidence="9">
    <location>
        <begin position="404"/>
        <end position="421"/>
    </location>
</feature>
<name>A0A023B4G0_GRENI</name>
<evidence type="ECO:0000313" key="11">
    <source>
        <dbReference type="Proteomes" id="UP000019763"/>
    </source>
</evidence>
<dbReference type="GO" id="GO:0022857">
    <property type="term" value="F:transmembrane transporter activity"/>
    <property type="evidence" value="ECO:0007669"/>
    <property type="project" value="InterPro"/>
</dbReference>
<comment type="similarity">
    <text evidence="2">Belongs to the SLC43A transporter (TC 2.A.1.44) family.</text>
</comment>
<feature type="transmembrane region" description="Helical" evidence="9">
    <location>
        <begin position="90"/>
        <end position="111"/>
    </location>
</feature>
<evidence type="ECO:0000256" key="7">
    <source>
        <dbReference type="ARBA" id="ARBA00023136"/>
    </source>
</evidence>
<evidence type="ECO:0000256" key="1">
    <source>
        <dbReference type="ARBA" id="ARBA00004141"/>
    </source>
</evidence>
<accession>A0A023B4G0</accession>
<feature type="transmembrane region" description="Helical" evidence="9">
    <location>
        <begin position="287"/>
        <end position="305"/>
    </location>
</feature>
<dbReference type="Gene3D" id="1.20.1250.20">
    <property type="entry name" value="MFS general substrate transporter like domains"/>
    <property type="match status" value="1"/>
</dbReference>
<keyword evidence="4 9" id="KW-0812">Transmembrane</keyword>
<protein>
    <submittedName>
        <fullName evidence="10">Major facilitator family transporter</fullName>
    </submittedName>
</protein>
<dbReference type="InterPro" id="IPR052599">
    <property type="entry name" value="SLC43A_AATransporter"/>
</dbReference>
<keyword evidence="6 9" id="KW-1133">Transmembrane helix</keyword>
<organism evidence="10 11">
    <name type="scientific">Gregarina niphandrodes</name>
    <name type="common">Septate eugregarine</name>
    <dbReference type="NCBI Taxonomy" id="110365"/>
    <lineage>
        <taxon>Eukaryota</taxon>
        <taxon>Sar</taxon>
        <taxon>Alveolata</taxon>
        <taxon>Apicomplexa</taxon>
        <taxon>Conoidasida</taxon>
        <taxon>Gregarinasina</taxon>
        <taxon>Eugregarinorida</taxon>
        <taxon>Gregarinidae</taxon>
        <taxon>Gregarina</taxon>
    </lineage>
</organism>
<feature type="transmembrane region" description="Helical" evidence="9">
    <location>
        <begin position="154"/>
        <end position="174"/>
    </location>
</feature>
<dbReference type="PANTHER" id="PTHR20772:SF2">
    <property type="entry name" value="PROTEIN FMP42"/>
    <property type="match status" value="1"/>
</dbReference>
<evidence type="ECO:0000256" key="8">
    <source>
        <dbReference type="SAM" id="MobiDB-lite"/>
    </source>
</evidence>
<dbReference type="AlphaFoldDB" id="A0A023B4G0"/>
<dbReference type="InterPro" id="IPR011701">
    <property type="entry name" value="MFS"/>
</dbReference>
<gene>
    <name evidence="10" type="ORF">GNI_101730</name>
</gene>
<keyword evidence="11" id="KW-1185">Reference proteome</keyword>
<evidence type="ECO:0000313" key="10">
    <source>
        <dbReference type="EMBL" id="EZG56714.1"/>
    </source>
</evidence>
<keyword evidence="7 9" id="KW-0472">Membrane</keyword>
<feature type="transmembrane region" description="Helical" evidence="9">
    <location>
        <begin position="372"/>
        <end position="392"/>
    </location>
</feature>
<dbReference type="VEuPathDB" id="CryptoDB:GNI_101730"/>
<evidence type="ECO:0000256" key="4">
    <source>
        <dbReference type="ARBA" id="ARBA00022692"/>
    </source>
</evidence>
<dbReference type="RefSeq" id="XP_011131182.1">
    <property type="nucleotide sequence ID" value="XM_011132880.1"/>
</dbReference>
<evidence type="ECO:0000256" key="3">
    <source>
        <dbReference type="ARBA" id="ARBA00022448"/>
    </source>
</evidence>
<dbReference type="Pfam" id="PF07690">
    <property type="entry name" value="MFS_1"/>
    <property type="match status" value="1"/>
</dbReference>
<dbReference type="OrthoDB" id="330047at2759"/>
<dbReference type="GeneID" id="22913600"/>
<proteinExistence type="inferred from homology"/>
<dbReference type="InterPro" id="IPR036259">
    <property type="entry name" value="MFS_trans_sf"/>
</dbReference>
<keyword evidence="3" id="KW-0813">Transport</keyword>
<feature type="region of interest" description="Disordered" evidence="8">
    <location>
        <begin position="202"/>
        <end position="223"/>
    </location>
</feature>
<comment type="caution">
    <text evidence="10">The sequence shown here is derived from an EMBL/GenBank/DDBJ whole genome shotgun (WGS) entry which is preliminary data.</text>
</comment>
<evidence type="ECO:0000256" key="5">
    <source>
        <dbReference type="ARBA" id="ARBA00022970"/>
    </source>
</evidence>
<comment type="subcellular location">
    <subcellularLocation>
        <location evidence="1">Membrane</location>
        <topology evidence="1">Multi-pass membrane protein</topology>
    </subcellularLocation>
</comment>
<evidence type="ECO:0000256" key="9">
    <source>
        <dbReference type="SAM" id="Phobius"/>
    </source>
</evidence>
<evidence type="ECO:0000256" key="2">
    <source>
        <dbReference type="ARBA" id="ARBA00006595"/>
    </source>
</evidence>
<dbReference type="Proteomes" id="UP000019763">
    <property type="component" value="Unassembled WGS sequence"/>
</dbReference>
<feature type="transmembrane region" description="Helical" evidence="9">
    <location>
        <begin position="123"/>
        <end position="148"/>
    </location>
</feature>
<dbReference type="PANTHER" id="PTHR20772">
    <property type="entry name" value="PROTEIN FMP42"/>
    <property type="match status" value="1"/>
</dbReference>
<reference evidence="10" key="1">
    <citation type="submission" date="2013-12" db="EMBL/GenBank/DDBJ databases">
        <authorList>
            <person name="Omoto C.K."/>
            <person name="Sibley D."/>
            <person name="Venepally P."/>
            <person name="Hadjithomas M."/>
            <person name="Karamycheva S."/>
            <person name="Brunk B."/>
            <person name="Roos D."/>
            <person name="Caler E."/>
            <person name="Lorenzi H."/>
        </authorList>
    </citation>
    <scope>NUCLEOTIDE SEQUENCE</scope>
</reference>
<feature type="transmembrane region" description="Helical" evidence="9">
    <location>
        <begin position="66"/>
        <end position="84"/>
    </location>
</feature>
<dbReference type="GO" id="GO:0006865">
    <property type="term" value="P:amino acid transport"/>
    <property type="evidence" value="ECO:0007669"/>
    <property type="project" value="UniProtKB-KW"/>
</dbReference>
<dbReference type="GO" id="GO:0016020">
    <property type="term" value="C:membrane"/>
    <property type="evidence" value="ECO:0007669"/>
    <property type="project" value="UniProtKB-SubCell"/>
</dbReference>